<feature type="transmembrane region" description="Helical" evidence="1">
    <location>
        <begin position="45"/>
        <end position="69"/>
    </location>
</feature>
<dbReference type="AlphaFoldDB" id="A0A436ZT39"/>
<dbReference type="GeneID" id="93592212"/>
<accession>A0A436ZT39</accession>
<keyword evidence="1" id="KW-0472">Membrane</keyword>
<feature type="transmembrane region" description="Helical" evidence="1">
    <location>
        <begin position="12"/>
        <end position="33"/>
    </location>
</feature>
<name>A0A436ZT39_ARTFL</name>
<keyword evidence="3" id="KW-1185">Reference proteome</keyword>
<proteinExistence type="predicted"/>
<keyword evidence="1" id="KW-1133">Transmembrane helix</keyword>
<gene>
    <name evidence="2" type="ORF">DFL_009901</name>
</gene>
<evidence type="ECO:0008006" key="4">
    <source>
        <dbReference type="Google" id="ProtNLM"/>
    </source>
</evidence>
<organism evidence="2 3">
    <name type="scientific">Arthrobotrys flagrans</name>
    <name type="common">Nematode-trapping fungus</name>
    <name type="synonym">Trichothecium flagrans</name>
    <dbReference type="NCBI Taxonomy" id="97331"/>
    <lineage>
        <taxon>Eukaryota</taxon>
        <taxon>Fungi</taxon>
        <taxon>Dikarya</taxon>
        <taxon>Ascomycota</taxon>
        <taxon>Pezizomycotina</taxon>
        <taxon>Orbiliomycetes</taxon>
        <taxon>Orbiliales</taxon>
        <taxon>Orbiliaceae</taxon>
        <taxon>Arthrobotrys</taxon>
    </lineage>
</organism>
<evidence type="ECO:0000313" key="3">
    <source>
        <dbReference type="Proteomes" id="UP000283090"/>
    </source>
</evidence>
<dbReference type="EMBL" id="SAEB01000012">
    <property type="protein sequence ID" value="RVD82058.1"/>
    <property type="molecule type" value="Genomic_DNA"/>
</dbReference>
<keyword evidence="1" id="KW-0812">Transmembrane</keyword>
<comment type="caution">
    <text evidence="2">The sequence shown here is derived from an EMBL/GenBank/DDBJ whole genome shotgun (WGS) entry which is preliminary data.</text>
</comment>
<feature type="transmembrane region" description="Helical" evidence="1">
    <location>
        <begin position="139"/>
        <end position="161"/>
    </location>
</feature>
<evidence type="ECO:0000256" key="1">
    <source>
        <dbReference type="SAM" id="Phobius"/>
    </source>
</evidence>
<dbReference type="OrthoDB" id="5342507at2759"/>
<protein>
    <recommendedName>
        <fullName evidence="4">MARVEL domain-containing protein</fullName>
    </recommendedName>
</protein>
<feature type="transmembrane region" description="Helical" evidence="1">
    <location>
        <begin position="75"/>
        <end position="98"/>
    </location>
</feature>
<dbReference type="RefSeq" id="XP_067487602.1">
    <property type="nucleotide sequence ID" value="XM_067639856.1"/>
</dbReference>
<evidence type="ECO:0000313" key="2">
    <source>
        <dbReference type="EMBL" id="RVD82058.1"/>
    </source>
</evidence>
<dbReference type="Proteomes" id="UP000283090">
    <property type="component" value="Unassembled WGS sequence"/>
</dbReference>
<reference evidence="2 3" key="1">
    <citation type="submission" date="2019-01" db="EMBL/GenBank/DDBJ databases">
        <title>Intercellular communication is required for trap formation in the nematode-trapping fungus Duddingtonia flagrans.</title>
        <authorList>
            <person name="Youssar L."/>
            <person name="Wernet V."/>
            <person name="Hensel N."/>
            <person name="Hildebrandt H.-G."/>
            <person name="Fischer R."/>
        </authorList>
    </citation>
    <scope>NUCLEOTIDE SEQUENCE [LARGE SCALE GENOMIC DNA]</scope>
    <source>
        <strain evidence="2 3">CBS H-5679</strain>
    </source>
</reference>
<dbReference type="VEuPathDB" id="FungiDB:DFL_009901"/>
<sequence length="191" mass="21273">MSVGSSISKFGIWALRFLQFAFAVILTGIFAWFHHQIKRARYTSINAVDIPLGFSVAAIFFTTFSIITICCLKGALQILSAIADFALFVGYIASAILFRHNYHIRCSRNPLAVFLIYTRESSGRFATSGEFRNCNLIRLAAALLIIQIIFFFLSMIISFSLARKRDVAGEPAAIGEKRRFGFGRRGQVAAV</sequence>